<dbReference type="RefSeq" id="WP_029708064.1">
    <property type="nucleotide sequence ID" value="NZ_CP019239.1"/>
</dbReference>
<evidence type="ECO:0000313" key="2">
    <source>
        <dbReference type="EMBL" id="APW41618.1"/>
    </source>
</evidence>
<dbReference type="KEGG" id="rsb:RS694_02985"/>
<keyword evidence="2" id="KW-0808">Transferase</keyword>
<organism evidence="2 3">
    <name type="scientific">Rhodoferax saidenbachensis</name>
    <dbReference type="NCBI Taxonomy" id="1484693"/>
    <lineage>
        <taxon>Bacteria</taxon>
        <taxon>Pseudomonadati</taxon>
        <taxon>Pseudomonadota</taxon>
        <taxon>Betaproteobacteria</taxon>
        <taxon>Burkholderiales</taxon>
        <taxon>Comamonadaceae</taxon>
        <taxon>Rhodoferax</taxon>
    </lineage>
</organism>
<dbReference type="CDD" id="cd04181">
    <property type="entry name" value="NTP_transferase"/>
    <property type="match status" value="1"/>
</dbReference>
<evidence type="ECO:0000313" key="3">
    <source>
        <dbReference type="Proteomes" id="UP000186110"/>
    </source>
</evidence>
<reference evidence="2 3" key="1">
    <citation type="submission" date="2017-01" db="EMBL/GenBank/DDBJ databases">
        <authorList>
            <person name="Mah S.A."/>
            <person name="Swanson W.J."/>
            <person name="Moy G.W."/>
            <person name="Vacquier V.D."/>
        </authorList>
    </citation>
    <scope>NUCLEOTIDE SEQUENCE [LARGE SCALE GENOMIC DNA]</scope>
    <source>
        <strain evidence="2 3">DSM 22694</strain>
    </source>
</reference>
<dbReference type="InterPro" id="IPR050486">
    <property type="entry name" value="Mannose-1P_guanyltransferase"/>
</dbReference>
<dbReference type="PANTHER" id="PTHR22572">
    <property type="entry name" value="SUGAR-1-PHOSPHATE GUANYL TRANSFERASE"/>
    <property type="match status" value="1"/>
</dbReference>
<proteinExistence type="predicted"/>
<dbReference type="GO" id="GO:0016779">
    <property type="term" value="F:nucleotidyltransferase activity"/>
    <property type="evidence" value="ECO:0007669"/>
    <property type="project" value="UniProtKB-KW"/>
</dbReference>
<dbReference type="SUPFAM" id="SSF53448">
    <property type="entry name" value="Nucleotide-diphospho-sugar transferases"/>
    <property type="match status" value="1"/>
</dbReference>
<dbReference type="AlphaFoldDB" id="A0A1P8K6H3"/>
<protein>
    <submittedName>
        <fullName evidence="2">Mannose-1-phosphate guanylyltransferase</fullName>
    </submittedName>
</protein>
<evidence type="ECO:0000259" key="1">
    <source>
        <dbReference type="Pfam" id="PF00483"/>
    </source>
</evidence>
<dbReference type="STRING" id="1484693.RS694_02985"/>
<dbReference type="EMBL" id="CP019239">
    <property type="protein sequence ID" value="APW41618.1"/>
    <property type="molecule type" value="Genomic_DNA"/>
</dbReference>
<feature type="domain" description="Nucleotidyl transferase" evidence="1">
    <location>
        <begin position="2"/>
        <end position="229"/>
    </location>
</feature>
<gene>
    <name evidence="2" type="ORF">RS694_02985</name>
</gene>
<dbReference type="InterPro" id="IPR029044">
    <property type="entry name" value="Nucleotide-diphossugar_trans"/>
</dbReference>
<keyword evidence="3" id="KW-1185">Reference proteome</keyword>
<dbReference type="Pfam" id="PF00483">
    <property type="entry name" value="NTP_transferase"/>
    <property type="match status" value="1"/>
</dbReference>
<keyword evidence="2" id="KW-0548">Nucleotidyltransferase</keyword>
<dbReference type="InterPro" id="IPR005835">
    <property type="entry name" value="NTP_transferase_dom"/>
</dbReference>
<name>A0A1P8K6H3_9BURK</name>
<dbReference type="Gene3D" id="3.90.550.10">
    <property type="entry name" value="Spore Coat Polysaccharide Biosynthesis Protein SpsA, Chain A"/>
    <property type="match status" value="1"/>
</dbReference>
<dbReference type="Proteomes" id="UP000186110">
    <property type="component" value="Chromosome"/>
</dbReference>
<dbReference type="eggNOG" id="COG1208">
    <property type="taxonomic scope" value="Bacteria"/>
</dbReference>
<accession>A0A1P8K6H3</accession>
<sequence length="231" mass="25446">MKAILLAAGLGTRLRPVTNTTPKCLVPIHGKPLLGYWLDLLLQSGTTDQVLINTHYLPDAVRQYVAASPWNAAVRLVHEDTLLGTGGTVLQNRGFLGDQAFMLVHADNLTRFDPAAFIAAHTNRPAGTELTMMTFDTDAPQTCGIVELDARGVVQAFHEKQPNPPGRRANAAVYIFEPSVVDYIVSLNREVCDISTEVLPHFLGRMNTFHNADYHRDIGNLESLALAEREY</sequence>